<dbReference type="SUPFAM" id="SSF56645">
    <property type="entry name" value="Acyl-CoA dehydrogenase NM domain-like"/>
    <property type="match status" value="1"/>
</dbReference>
<dbReference type="EMBL" id="CP020100">
    <property type="protein sequence ID" value="AQZ96463.1"/>
    <property type="molecule type" value="Genomic_DNA"/>
</dbReference>
<comment type="cofactor">
    <cofactor evidence="1">
        <name>FAD</name>
        <dbReference type="ChEBI" id="CHEBI:57692"/>
    </cofactor>
</comment>
<dbReference type="RefSeq" id="WP_080051371.1">
    <property type="nucleotide sequence ID" value="NZ_CP020100.1"/>
</dbReference>
<organism evidence="8 9">
    <name type="scientific">Halopseudomonas phragmitis</name>
    <dbReference type="NCBI Taxonomy" id="1931241"/>
    <lineage>
        <taxon>Bacteria</taxon>
        <taxon>Pseudomonadati</taxon>
        <taxon>Pseudomonadota</taxon>
        <taxon>Gammaproteobacteria</taxon>
        <taxon>Pseudomonadales</taxon>
        <taxon>Pseudomonadaceae</taxon>
        <taxon>Halopseudomonas</taxon>
    </lineage>
</organism>
<dbReference type="InterPro" id="IPR037069">
    <property type="entry name" value="AcylCoA_DH/ox_N_sf"/>
</dbReference>
<keyword evidence="4" id="KW-0274">FAD</keyword>
<evidence type="ECO:0000256" key="5">
    <source>
        <dbReference type="ARBA" id="ARBA00023002"/>
    </source>
</evidence>
<evidence type="ECO:0000313" key="9">
    <source>
        <dbReference type="Proteomes" id="UP000243488"/>
    </source>
</evidence>
<evidence type="ECO:0000256" key="2">
    <source>
        <dbReference type="ARBA" id="ARBA00009347"/>
    </source>
</evidence>
<evidence type="ECO:0000313" key="8">
    <source>
        <dbReference type="EMBL" id="AQZ96463.1"/>
    </source>
</evidence>
<keyword evidence="3" id="KW-0285">Flavoprotein</keyword>
<dbReference type="KEGG" id="ppha:BVH74_17640"/>
<gene>
    <name evidence="8" type="ORF">BVH74_17640</name>
</gene>
<dbReference type="AlphaFoldDB" id="A0A1V0B949"/>
<evidence type="ECO:0000256" key="3">
    <source>
        <dbReference type="ARBA" id="ARBA00022630"/>
    </source>
</evidence>
<dbReference type="GO" id="GO:0003995">
    <property type="term" value="F:acyl-CoA dehydrogenase activity"/>
    <property type="evidence" value="ECO:0007669"/>
    <property type="project" value="TreeGrafter"/>
</dbReference>
<name>A0A1V0B949_9GAMM</name>
<feature type="domain" description="Acyl-CoA dehydrogenase/oxidase C-terminal" evidence="6">
    <location>
        <begin position="190"/>
        <end position="337"/>
    </location>
</feature>
<feature type="domain" description="Acyl-CoA dehydrogenase/oxidase N-terminal" evidence="7">
    <location>
        <begin position="6"/>
        <end position="98"/>
    </location>
</feature>
<dbReference type="InterPro" id="IPR013786">
    <property type="entry name" value="AcylCoA_DH/ox_N"/>
</dbReference>
<proteinExistence type="inferred from homology"/>
<evidence type="ECO:0000259" key="7">
    <source>
        <dbReference type="Pfam" id="PF02771"/>
    </source>
</evidence>
<dbReference type="InterPro" id="IPR009075">
    <property type="entry name" value="AcylCo_DH/oxidase_C"/>
</dbReference>
<accession>A0A1V0B949</accession>
<dbReference type="Pfam" id="PF02771">
    <property type="entry name" value="Acyl-CoA_dh_N"/>
    <property type="match status" value="1"/>
</dbReference>
<comment type="similarity">
    <text evidence="2">Belongs to the acyl-CoA dehydrogenase family.</text>
</comment>
<evidence type="ECO:0000259" key="6">
    <source>
        <dbReference type="Pfam" id="PF00441"/>
    </source>
</evidence>
<dbReference type="InterPro" id="IPR036250">
    <property type="entry name" value="AcylCo_DH-like_C"/>
</dbReference>
<dbReference type="Gene3D" id="1.20.140.10">
    <property type="entry name" value="Butyryl-CoA Dehydrogenase, subunit A, domain 3"/>
    <property type="match status" value="1"/>
</dbReference>
<dbReference type="Gene3D" id="1.10.540.10">
    <property type="entry name" value="Acyl-CoA dehydrogenase/oxidase, N-terminal domain"/>
    <property type="match status" value="1"/>
</dbReference>
<sequence length="352" mass="38455">MDFTFTEDQLAFREAISRFLMTEAPPEMLREIWETEEGRSPTMRRKMAEQGLTALSVPEAQGGLGMDDIAWSLMTQELGYYAIADSMADTAYVATGLLNALPAGTPRRDELLAQIAEGDVRIAVGHPVNPLVADVHLADVVLVEHQGEVHALSREQIGYERNPSIDSSRRLSRLSVTPNAESCLADAVHGRQAWDQTLNRGALAVAGQSLGLAQRMLDLSVDYVVQRKQFGKPIGSFQAVKHHLADVASKIEFAKPVLYRAAHALARGEAGAALCVSHAKLACCEAAWLAARHGIQVHGAMGYTWEVDLQMFMKRCWALDSSWGDRAFHKSRVAKAVLADDATIGPQYTFGS</sequence>
<dbReference type="Proteomes" id="UP000243488">
    <property type="component" value="Chromosome"/>
</dbReference>
<dbReference type="GO" id="GO:0050660">
    <property type="term" value="F:flavin adenine dinucleotide binding"/>
    <property type="evidence" value="ECO:0007669"/>
    <property type="project" value="InterPro"/>
</dbReference>
<dbReference type="STRING" id="1931241.BVH74_17640"/>
<protein>
    <submittedName>
        <fullName evidence="8">Acyl-CoA dehydrogenase</fullName>
    </submittedName>
</protein>
<keyword evidence="9" id="KW-1185">Reference proteome</keyword>
<dbReference type="PANTHER" id="PTHR43884">
    <property type="entry name" value="ACYL-COA DEHYDROGENASE"/>
    <property type="match status" value="1"/>
</dbReference>
<dbReference type="PANTHER" id="PTHR43884:SF20">
    <property type="entry name" value="ACYL-COA DEHYDROGENASE FADE28"/>
    <property type="match status" value="1"/>
</dbReference>
<evidence type="ECO:0000256" key="1">
    <source>
        <dbReference type="ARBA" id="ARBA00001974"/>
    </source>
</evidence>
<dbReference type="SUPFAM" id="SSF47203">
    <property type="entry name" value="Acyl-CoA dehydrogenase C-terminal domain-like"/>
    <property type="match status" value="1"/>
</dbReference>
<dbReference type="InterPro" id="IPR009100">
    <property type="entry name" value="AcylCoA_DH/oxidase_NM_dom_sf"/>
</dbReference>
<reference evidence="8 9" key="1">
    <citation type="submission" date="2017-03" db="EMBL/GenBank/DDBJ databases">
        <title>Complete genome sequence of the novel DNRA strain Pseudomonas sp. S-6-2 isolated from Chinese polluted river sediment. Journal of Biotechnology.</title>
        <authorList>
            <person name="Li J."/>
            <person name="Xiang F."/>
            <person name="Wang L."/>
            <person name="Xi L."/>
            <person name="Liu J."/>
        </authorList>
    </citation>
    <scope>NUCLEOTIDE SEQUENCE [LARGE SCALE GENOMIC DNA]</scope>
    <source>
        <strain evidence="8 9">S-6-2</strain>
    </source>
</reference>
<keyword evidence="5" id="KW-0560">Oxidoreductase</keyword>
<dbReference type="Pfam" id="PF00441">
    <property type="entry name" value="Acyl-CoA_dh_1"/>
    <property type="match status" value="1"/>
</dbReference>
<evidence type="ECO:0000256" key="4">
    <source>
        <dbReference type="ARBA" id="ARBA00022827"/>
    </source>
</evidence>